<keyword evidence="3" id="KW-1185">Reference proteome</keyword>
<feature type="transmembrane region" description="Helical" evidence="1">
    <location>
        <begin position="72"/>
        <end position="101"/>
    </location>
</feature>
<evidence type="ECO:0000313" key="2">
    <source>
        <dbReference type="EMBL" id="KAK7291565.1"/>
    </source>
</evidence>
<proteinExistence type="predicted"/>
<name>A0AAN9J3J0_CROPI</name>
<keyword evidence="1" id="KW-1133">Transmembrane helix</keyword>
<sequence>MVLYKARNLTSTNHTKRVIKLRNQGGFLLKSLVRSSSLPSFLPSFLSIQAFLNSSLVRPFDTFESYREAATIYLGFCFPPFILSIFCFLCCEHLVIFPLFLQFAIDSGG</sequence>
<accession>A0AAN9J3J0</accession>
<dbReference type="Proteomes" id="UP001372338">
    <property type="component" value="Unassembled WGS sequence"/>
</dbReference>
<gene>
    <name evidence="2" type="ORF">RIF29_06810</name>
</gene>
<keyword evidence="1" id="KW-0812">Transmembrane</keyword>
<dbReference type="AlphaFoldDB" id="A0AAN9J3J0"/>
<evidence type="ECO:0000256" key="1">
    <source>
        <dbReference type="SAM" id="Phobius"/>
    </source>
</evidence>
<protein>
    <submittedName>
        <fullName evidence="2">Uncharacterized protein</fullName>
    </submittedName>
</protein>
<evidence type="ECO:0000313" key="3">
    <source>
        <dbReference type="Proteomes" id="UP001372338"/>
    </source>
</evidence>
<comment type="caution">
    <text evidence="2">The sequence shown here is derived from an EMBL/GenBank/DDBJ whole genome shotgun (WGS) entry which is preliminary data.</text>
</comment>
<keyword evidence="1" id="KW-0472">Membrane</keyword>
<dbReference type="EMBL" id="JAYWIO010000001">
    <property type="protein sequence ID" value="KAK7291565.1"/>
    <property type="molecule type" value="Genomic_DNA"/>
</dbReference>
<reference evidence="2 3" key="1">
    <citation type="submission" date="2024-01" db="EMBL/GenBank/DDBJ databases">
        <title>The genomes of 5 underutilized Papilionoideae crops provide insights into root nodulation and disease resistanc.</title>
        <authorList>
            <person name="Yuan L."/>
        </authorList>
    </citation>
    <scope>NUCLEOTIDE SEQUENCE [LARGE SCALE GENOMIC DNA]</scope>
    <source>
        <strain evidence="2">ZHUSHIDOU_FW_LH</strain>
        <tissue evidence="2">Leaf</tissue>
    </source>
</reference>
<organism evidence="2 3">
    <name type="scientific">Crotalaria pallida</name>
    <name type="common">Smooth rattlebox</name>
    <name type="synonym">Crotalaria striata</name>
    <dbReference type="NCBI Taxonomy" id="3830"/>
    <lineage>
        <taxon>Eukaryota</taxon>
        <taxon>Viridiplantae</taxon>
        <taxon>Streptophyta</taxon>
        <taxon>Embryophyta</taxon>
        <taxon>Tracheophyta</taxon>
        <taxon>Spermatophyta</taxon>
        <taxon>Magnoliopsida</taxon>
        <taxon>eudicotyledons</taxon>
        <taxon>Gunneridae</taxon>
        <taxon>Pentapetalae</taxon>
        <taxon>rosids</taxon>
        <taxon>fabids</taxon>
        <taxon>Fabales</taxon>
        <taxon>Fabaceae</taxon>
        <taxon>Papilionoideae</taxon>
        <taxon>50 kb inversion clade</taxon>
        <taxon>genistoids sensu lato</taxon>
        <taxon>core genistoids</taxon>
        <taxon>Crotalarieae</taxon>
        <taxon>Crotalaria</taxon>
    </lineage>
</organism>